<sequence>MLSQEHAAADIAAAPSGPGPEAIRRALRGPPGRVALRLAAPAGTARRRVAITLLEEAGRSHGGVVLTTATGELLLTEAAPDAAARAEALLERLLGTAPERLDLPGAVATLLALPASVPVPSDPPPVPAGGIEALADAAPLAALLRRDGVLHIAPQAPRRLALMRLRLPSAALAPHLGPAAADADLARHARDRLRARLLAWLAEPARRAELLGAAPPVPLLVDLPAALLPDPPAPTTEEPPAPPALIAALSPAEALAEGLAARRAALRHAGWGLAVRGLDAAALALLAPEELPADLLLLRWSPALAGRAANAALRRTDPARLVLTGCDGPEALEWGLSIGVARYAGRWIAALMAATRMAVCPRAAGCTRAECVARGAAATRDRRAGCGAPALLGALMPAEPGA</sequence>
<proteinExistence type="predicted"/>
<gene>
    <name evidence="2" type="ORF">GXW74_11530</name>
</gene>
<reference evidence="2" key="1">
    <citation type="submission" date="2020-01" db="EMBL/GenBank/DDBJ databases">
        <authorList>
            <person name="Rat A."/>
        </authorList>
    </citation>
    <scope>NUCLEOTIDE SEQUENCE</scope>
    <source>
        <strain evidence="2">LMG 31228</strain>
    </source>
</reference>
<evidence type="ECO:0000313" key="2">
    <source>
        <dbReference type="EMBL" id="MBR0681120.1"/>
    </source>
</evidence>
<keyword evidence="3" id="KW-1185">Reference proteome</keyword>
<reference evidence="2" key="2">
    <citation type="journal article" date="2021" name="Syst. Appl. Microbiol.">
        <title>Roseomonas hellenica sp. nov., isolated from roots of wild-growing Alkanna tinctoria.</title>
        <authorList>
            <person name="Rat A."/>
            <person name="Naranjo H.D."/>
            <person name="Lebbe L."/>
            <person name="Cnockaert M."/>
            <person name="Krigas N."/>
            <person name="Grigoriadou K."/>
            <person name="Maloupa E."/>
            <person name="Willems A."/>
        </authorList>
    </citation>
    <scope>NUCLEOTIDE SEQUENCE</scope>
    <source>
        <strain evidence="2">LMG 31228</strain>
    </source>
</reference>
<evidence type="ECO:0000256" key="1">
    <source>
        <dbReference type="SAM" id="MobiDB-lite"/>
    </source>
</evidence>
<protein>
    <submittedName>
        <fullName evidence="2">Uncharacterized protein</fullName>
    </submittedName>
</protein>
<organism evidence="2 3">
    <name type="scientific">Neoroseomonas eburnea</name>
    <dbReference type="NCBI Taxonomy" id="1346889"/>
    <lineage>
        <taxon>Bacteria</taxon>
        <taxon>Pseudomonadati</taxon>
        <taxon>Pseudomonadota</taxon>
        <taxon>Alphaproteobacteria</taxon>
        <taxon>Acetobacterales</taxon>
        <taxon>Acetobacteraceae</taxon>
        <taxon>Neoroseomonas</taxon>
    </lineage>
</organism>
<comment type="caution">
    <text evidence="2">The sequence shown here is derived from an EMBL/GenBank/DDBJ whole genome shotgun (WGS) entry which is preliminary data.</text>
</comment>
<dbReference type="Proteomes" id="UP001138709">
    <property type="component" value="Unassembled WGS sequence"/>
</dbReference>
<dbReference type="RefSeq" id="WP_211846651.1">
    <property type="nucleotide sequence ID" value="NZ_JAAEDL010000009.1"/>
</dbReference>
<feature type="region of interest" description="Disordered" evidence="1">
    <location>
        <begin position="1"/>
        <end position="24"/>
    </location>
</feature>
<dbReference type="EMBL" id="JAAEDL010000009">
    <property type="protein sequence ID" value="MBR0681120.1"/>
    <property type="molecule type" value="Genomic_DNA"/>
</dbReference>
<accession>A0A9X9XBN4</accession>
<evidence type="ECO:0000313" key="3">
    <source>
        <dbReference type="Proteomes" id="UP001138709"/>
    </source>
</evidence>
<name>A0A9X9XBN4_9PROT</name>
<dbReference type="AlphaFoldDB" id="A0A9X9XBN4"/>